<evidence type="ECO:0000313" key="3">
    <source>
        <dbReference type="Proteomes" id="UP000198287"/>
    </source>
</evidence>
<reference evidence="2 3" key="1">
    <citation type="submission" date="2015-12" db="EMBL/GenBank/DDBJ databases">
        <title>The genome of Folsomia candida.</title>
        <authorList>
            <person name="Faddeeva A."/>
            <person name="Derks M.F."/>
            <person name="Anvar Y."/>
            <person name="Smit S."/>
            <person name="Van Straalen N."/>
            <person name="Roelofs D."/>
        </authorList>
    </citation>
    <scope>NUCLEOTIDE SEQUENCE [LARGE SCALE GENOMIC DNA]</scope>
    <source>
        <strain evidence="2 3">VU population</strain>
        <tissue evidence="2">Whole body</tissue>
    </source>
</reference>
<feature type="signal peptide" evidence="1">
    <location>
        <begin position="1"/>
        <end position="20"/>
    </location>
</feature>
<protein>
    <recommendedName>
        <fullName evidence="4">Secreted protein</fullName>
    </recommendedName>
</protein>
<organism evidence="2 3">
    <name type="scientific">Folsomia candida</name>
    <name type="common">Springtail</name>
    <dbReference type="NCBI Taxonomy" id="158441"/>
    <lineage>
        <taxon>Eukaryota</taxon>
        <taxon>Metazoa</taxon>
        <taxon>Ecdysozoa</taxon>
        <taxon>Arthropoda</taxon>
        <taxon>Hexapoda</taxon>
        <taxon>Collembola</taxon>
        <taxon>Entomobryomorpha</taxon>
        <taxon>Isotomoidea</taxon>
        <taxon>Isotomidae</taxon>
        <taxon>Proisotominae</taxon>
        <taxon>Folsomia</taxon>
    </lineage>
</organism>
<accession>A0A226EIY8</accession>
<feature type="chain" id="PRO_5012195124" description="Secreted protein" evidence="1">
    <location>
        <begin position="21"/>
        <end position="209"/>
    </location>
</feature>
<evidence type="ECO:0008006" key="4">
    <source>
        <dbReference type="Google" id="ProtNLM"/>
    </source>
</evidence>
<name>A0A226EIY8_FOLCA</name>
<sequence>MTQLILISVLLVVMTTRTDAQHLPLPDKSYCENTELTTHQTSLEFRWKFAQFHNYYDTVRKFYDNVIFKTNLVLNRGENVTCHVVLNVSPQTLTVTLDFAQPNRFATDGALFEGKLRIESRHGNVSFGSEGLRKPNPELKFRWHFDYDDRTTLGRHLDIYTKVAEFANATETTILNNGQPQNIRFVLRIIRYAVEREFFSFGGGEKICV</sequence>
<gene>
    <name evidence="2" type="ORF">Fcan01_06603</name>
</gene>
<dbReference type="AlphaFoldDB" id="A0A226EIY8"/>
<keyword evidence="3" id="KW-1185">Reference proteome</keyword>
<comment type="caution">
    <text evidence="2">The sequence shown here is derived from an EMBL/GenBank/DDBJ whole genome shotgun (WGS) entry which is preliminary data.</text>
</comment>
<dbReference type="Proteomes" id="UP000198287">
    <property type="component" value="Unassembled WGS sequence"/>
</dbReference>
<evidence type="ECO:0000256" key="1">
    <source>
        <dbReference type="SAM" id="SignalP"/>
    </source>
</evidence>
<dbReference type="EMBL" id="LNIX01000003">
    <property type="protein sequence ID" value="OXA57655.1"/>
    <property type="molecule type" value="Genomic_DNA"/>
</dbReference>
<keyword evidence="1" id="KW-0732">Signal</keyword>
<proteinExistence type="predicted"/>
<evidence type="ECO:0000313" key="2">
    <source>
        <dbReference type="EMBL" id="OXA57655.1"/>
    </source>
</evidence>